<feature type="region of interest" description="Disordered" evidence="2">
    <location>
        <begin position="201"/>
        <end position="273"/>
    </location>
</feature>
<comment type="similarity">
    <text evidence="1">Belongs to the lcsJ thioesterase family.</text>
</comment>
<evidence type="ECO:0000256" key="1">
    <source>
        <dbReference type="ARBA" id="ARBA00038476"/>
    </source>
</evidence>
<proteinExistence type="inferred from homology"/>
<dbReference type="EMBL" id="KV429072">
    <property type="protein sequence ID" value="KZT67856.1"/>
    <property type="molecule type" value="Genomic_DNA"/>
</dbReference>
<feature type="compositionally biased region" description="Polar residues" evidence="2">
    <location>
        <begin position="216"/>
        <end position="227"/>
    </location>
</feature>
<reference evidence="3 4" key="1">
    <citation type="journal article" date="2016" name="Mol. Biol. Evol.">
        <title>Comparative Genomics of Early-Diverging Mushroom-Forming Fungi Provides Insights into the Origins of Lignocellulose Decay Capabilities.</title>
        <authorList>
            <person name="Nagy L.G."/>
            <person name="Riley R."/>
            <person name="Tritt A."/>
            <person name="Adam C."/>
            <person name="Daum C."/>
            <person name="Floudas D."/>
            <person name="Sun H."/>
            <person name="Yadav J.S."/>
            <person name="Pangilinan J."/>
            <person name="Larsson K.H."/>
            <person name="Matsuura K."/>
            <person name="Barry K."/>
            <person name="Labutti K."/>
            <person name="Kuo R."/>
            <person name="Ohm R.A."/>
            <person name="Bhattacharya S.S."/>
            <person name="Shirouzu T."/>
            <person name="Yoshinaga Y."/>
            <person name="Martin F.M."/>
            <person name="Grigoriev I.V."/>
            <person name="Hibbett D.S."/>
        </authorList>
    </citation>
    <scope>NUCLEOTIDE SEQUENCE [LARGE SCALE GENOMIC DNA]</scope>
    <source>
        <strain evidence="3 4">L-15889</strain>
    </source>
</reference>
<organism evidence="3 4">
    <name type="scientific">Daedalea quercina L-15889</name>
    <dbReference type="NCBI Taxonomy" id="1314783"/>
    <lineage>
        <taxon>Eukaryota</taxon>
        <taxon>Fungi</taxon>
        <taxon>Dikarya</taxon>
        <taxon>Basidiomycota</taxon>
        <taxon>Agaricomycotina</taxon>
        <taxon>Agaricomycetes</taxon>
        <taxon>Polyporales</taxon>
        <taxon>Fomitopsis</taxon>
    </lineage>
</organism>
<sequence>MFADGFLKDTIMDAVRSLARVPTPRFSAGSLGQNLLRYAIVLLLLVNARSWPFTWHFRVFRPVISLRFQWYLLQLRLLFKSKRVKQRVKAKWLGDLCPVGLDPLELVHTWKSWASPDDSDFNLHLSNSCYAKSLDCVRLEAALKCFPTLFRAGGWMALGATHYNFLREIPILSPYEVRVRIAAWDNKWVYIVARYVTHPRKKSKKNHGPKALAANGSANDDIQTSVTPPKDENTHIGGAPYPVLHTPSDPLDPDAKSDPSTPTPSTVVGSTDDRAHTVASALRRTSQVHVEPDGATLNCVIVNALCFKIGRITIPPALALAVEGFTAPGTGSEPASYSVRNPPPFWEKVQELKGEDPMDLRKLQAMYAGGWRAVPESERWWEQALAGLEERRRAGMEVVGALRQGMEGVRSL</sequence>
<evidence type="ECO:0000256" key="2">
    <source>
        <dbReference type="SAM" id="MobiDB-lite"/>
    </source>
</evidence>
<dbReference type="PANTHER" id="PTHR12475:SF4">
    <property type="entry name" value="PROTEIN THEM6"/>
    <property type="match status" value="1"/>
</dbReference>
<dbReference type="SUPFAM" id="SSF54637">
    <property type="entry name" value="Thioesterase/thiol ester dehydrase-isomerase"/>
    <property type="match status" value="1"/>
</dbReference>
<evidence type="ECO:0000313" key="3">
    <source>
        <dbReference type="EMBL" id="KZT67856.1"/>
    </source>
</evidence>
<dbReference type="Proteomes" id="UP000076727">
    <property type="component" value="Unassembled WGS sequence"/>
</dbReference>
<dbReference type="PANTHER" id="PTHR12475">
    <property type="match status" value="1"/>
</dbReference>
<evidence type="ECO:0008006" key="5">
    <source>
        <dbReference type="Google" id="ProtNLM"/>
    </source>
</evidence>
<dbReference type="Pfam" id="PF13279">
    <property type="entry name" value="4HBT_2"/>
    <property type="match status" value="1"/>
</dbReference>
<gene>
    <name evidence="3" type="ORF">DAEQUDRAFT_728628</name>
</gene>
<dbReference type="AlphaFoldDB" id="A0A165P7B6"/>
<name>A0A165P7B6_9APHY</name>
<dbReference type="InterPro" id="IPR051490">
    <property type="entry name" value="THEM6_lcsJ_thioesterase"/>
</dbReference>
<dbReference type="OrthoDB" id="265761at2759"/>
<protein>
    <recommendedName>
        <fullName evidence="5">Thioesterase/thiol ester dehydrase-isomerase</fullName>
    </recommendedName>
</protein>
<accession>A0A165P7B6</accession>
<keyword evidence="4" id="KW-1185">Reference proteome</keyword>
<evidence type="ECO:0000313" key="4">
    <source>
        <dbReference type="Proteomes" id="UP000076727"/>
    </source>
</evidence>
<dbReference type="InterPro" id="IPR029069">
    <property type="entry name" value="HotDog_dom_sf"/>
</dbReference>
<feature type="compositionally biased region" description="Low complexity" evidence="2">
    <location>
        <begin position="258"/>
        <end position="270"/>
    </location>
</feature>